<reference evidence="6 10" key="2">
    <citation type="submission" date="2024-07" db="EMBL/GenBank/DDBJ databases">
        <authorList>
            <person name="Akdeniz Z."/>
        </authorList>
    </citation>
    <scope>NUCLEOTIDE SEQUENCE [LARGE SCALE GENOMIC DNA]</scope>
</reference>
<keyword evidence="10" id="KW-1185">Reference proteome</keyword>
<evidence type="ECO:0000313" key="9">
    <source>
        <dbReference type="EMBL" id="CAL6044431.1"/>
    </source>
</evidence>
<keyword evidence="1 5" id="KW-0812">Transmembrane</keyword>
<accession>A0AA86UBP7</accession>
<evidence type="ECO:0000313" key="2">
    <source>
        <dbReference type="EMBL" id="CAI9950204.1"/>
    </source>
</evidence>
<dbReference type="Proteomes" id="UP001642409">
    <property type="component" value="Unassembled WGS sequence"/>
</dbReference>
<dbReference type="EMBL" id="CAXDID020000160">
    <property type="protein sequence ID" value="CAL6044431.1"/>
    <property type="molecule type" value="Genomic_DNA"/>
</dbReference>
<evidence type="ECO:0000313" key="6">
    <source>
        <dbReference type="EMBL" id="CAL6038056.1"/>
    </source>
</evidence>
<evidence type="ECO:0000313" key="10">
    <source>
        <dbReference type="Proteomes" id="UP001642409"/>
    </source>
</evidence>
<keyword evidence="1" id="KW-0472">Membrane</keyword>
<keyword evidence="1" id="KW-1133">Transmembrane helix</keyword>
<dbReference type="EMBL" id="CATOUU010000824">
    <property type="protein sequence ID" value="CAI9951504.1"/>
    <property type="molecule type" value="Genomic_DNA"/>
</dbReference>
<proteinExistence type="predicted"/>
<evidence type="ECO:0000256" key="1">
    <source>
        <dbReference type="SAM" id="Phobius"/>
    </source>
</evidence>
<dbReference type="EMBL" id="CAXDID020000138">
    <property type="protein sequence ID" value="CAL6038060.1"/>
    <property type="molecule type" value="Genomic_DNA"/>
</dbReference>
<protein>
    <submittedName>
        <fullName evidence="5">Transmembrane domain-containing protein</fullName>
    </submittedName>
    <submittedName>
        <fullName evidence="6">Transmembrane_domain-containing protein</fullName>
    </submittedName>
</protein>
<sequence>MVGKEKKKTVYPIIISFLIFVLSIVLVYVYGSSLQNYETELTLPRNSSIYLHPSFSPDDMTITQLTNNIKIFQTQSQPLHQVPVHTSTFQTKFEFNPSTGLTKLCGTIQGAMRIVFDQLECKCIHGLCPELQELKVKLRTLTEKFNQAYEAHEQKIDFQVRRSQLIGDSEFETSPAFLELADVILDIEPQKNISEYRQQCVLSLNYTIISRQYESVGEIHELKADITESKPFKIPKGAVIEAMPTQADFVLIQIKTGSPQKAKIDGMGQLSSIILLGVIQFIYSIVNYLYCDLDKVELFE</sequence>
<feature type="transmembrane region" description="Helical" evidence="1">
    <location>
        <begin position="270"/>
        <end position="290"/>
    </location>
</feature>
<evidence type="ECO:0000313" key="7">
    <source>
        <dbReference type="EMBL" id="CAL6038058.1"/>
    </source>
</evidence>
<dbReference type="EMBL" id="CATOUU010000824">
    <property type="protein sequence ID" value="CAI9951505.1"/>
    <property type="molecule type" value="Genomic_DNA"/>
</dbReference>
<dbReference type="EMBL" id="CAXDID020000138">
    <property type="protein sequence ID" value="CAL6038058.1"/>
    <property type="molecule type" value="Genomic_DNA"/>
</dbReference>
<evidence type="ECO:0000313" key="5">
    <source>
        <dbReference type="EMBL" id="CAI9951505.1"/>
    </source>
</evidence>
<evidence type="ECO:0000313" key="3">
    <source>
        <dbReference type="EMBL" id="CAI9951503.1"/>
    </source>
</evidence>
<evidence type="ECO:0000313" key="8">
    <source>
        <dbReference type="EMBL" id="CAL6038060.1"/>
    </source>
</evidence>
<dbReference type="EMBL" id="CATOUU010000824">
    <property type="protein sequence ID" value="CAI9951503.1"/>
    <property type="molecule type" value="Genomic_DNA"/>
</dbReference>
<organism evidence="5">
    <name type="scientific">Hexamita inflata</name>
    <dbReference type="NCBI Taxonomy" id="28002"/>
    <lineage>
        <taxon>Eukaryota</taxon>
        <taxon>Metamonada</taxon>
        <taxon>Diplomonadida</taxon>
        <taxon>Hexamitidae</taxon>
        <taxon>Hexamitinae</taxon>
        <taxon>Hexamita</taxon>
    </lineage>
</organism>
<name>A0AA86UBP7_9EUKA</name>
<dbReference type="EMBL" id="CAXDID020000138">
    <property type="protein sequence ID" value="CAL6038056.1"/>
    <property type="molecule type" value="Genomic_DNA"/>
</dbReference>
<reference evidence="5" key="1">
    <citation type="submission" date="2023-06" db="EMBL/GenBank/DDBJ databases">
        <authorList>
            <person name="Kurt Z."/>
        </authorList>
    </citation>
    <scope>NUCLEOTIDE SEQUENCE</scope>
</reference>
<comment type="caution">
    <text evidence="5">The sequence shown here is derived from an EMBL/GenBank/DDBJ whole genome shotgun (WGS) entry which is preliminary data.</text>
</comment>
<dbReference type="EMBL" id="CATOUU010000807">
    <property type="protein sequence ID" value="CAI9950204.1"/>
    <property type="molecule type" value="Genomic_DNA"/>
</dbReference>
<evidence type="ECO:0000313" key="4">
    <source>
        <dbReference type="EMBL" id="CAI9951504.1"/>
    </source>
</evidence>
<gene>
    <name evidence="6" type="ORF">HINF_LOCUS37186</name>
    <name evidence="7" type="ORF">HINF_LOCUS37187</name>
    <name evidence="8" type="ORF">HINF_LOCUS37188</name>
    <name evidence="2" type="ORF">HINF_LOCUS37849</name>
    <name evidence="3" type="ORF">HINF_LOCUS39148</name>
    <name evidence="4" type="ORF">HINF_LOCUS39149</name>
    <name evidence="5" type="ORF">HINF_LOCUS39150</name>
    <name evidence="9" type="ORF">HINF_LOCUS40555</name>
</gene>
<dbReference type="AlphaFoldDB" id="A0AA86UBP7"/>
<feature type="transmembrane region" description="Helical" evidence="1">
    <location>
        <begin position="12"/>
        <end position="31"/>
    </location>
</feature>